<feature type="non-terminal residue" evidence="9">
    <location>
        <position position="1"/>
    </location>
</feature>
<gene>
    <name evidence="9" type="ORF">S03H2_46504</name>
</gene>
<evidence type="ECO:0000256" key="7">
    <source>
        <dbReference type="SAM" id="Phobius"/>
    </source>
</evidence>
<feature type="transmembrane region" description="Helical" evidence="7">
    <location>
        <begin position="137"/>
        <end position="161"/>
    </location>
</feature>
<dbReference type="EMBL" id="BARU01029205">
    <property type="protein sequence ID" value="GAH64288.1"/>
    <property type="molecule type" value="Genomic_DNA"/>
</dbReference>
<evidence type="ECO:0000256" key="1">
    <source>
        <dbReference type="ARBA" id="ARBA00004429"/>
    </source>
</evidence>
<sequence>VTDETLQVTTMIMWIFAAAILFSAVFDGLGAIHGVEHLLAMAGGGRWGALIMMQLSFFLMGMVLDDTAMLIIVAPLYIPLVADLGFSLVWFGVLYVMNCQMAFITPPFGYNLFVMKGLIPHVAPDSGITTMDIYRSVIPFLGVQVLGLALIMLFPQIALFLPNLVFGG</sequence>
<dbReference type="PANTHER" id="PTHR33362">
    <property type="entry name" value="SIALIC ACID TRAP TRANSPORTER PERMEASE PROTEIN SIAT-RELATED"/>
    <property type="match status" value="1"/>
</dbReference>
<comment type="caution">
    <text evidence="9">The sequence shown here is derived from an EMBL/GenBank/DDBJ whole genome shotgun (WGS) entry which is preliminary data.</text>
</comment>
<feature type="transmembrane region" description="Helical" evidence="7">
    <location>
        <begin position="76"/>
        <end position="97"/>
    </location>
</feature>
<keyword evidence="5 7" id="KW-1133">Transmembrane helix</keyword>
<dbReference type="InterPro" id="IPR004681">
    <property type="entry name" value="TRAP_DctM"/>
</dbReference>
<feature type="domain" description="TRAP C4-dicarboxylate transport system permease DctM subunit" evidence="8">
    <location>
        <begin position="4"/>
        <end position="157"/>
    </location>
</feature>
<dbReference type="PANTHER" id="PTHR33362:SF7">
    <property type="entry name" value="SLL1103 PROTEIN"/>
    <property type="match status" value="1"/>
</dbReference>
<proteinExistence type="predicted"/>
<evidence type="ECO:0000256" key="5">
    <source>
        <dbReference type="ARBA" id="ARBA00022989"/>
    </source>
</evidence>
<evidence type="ECO:0000256" key="3">
    <source>
        <dbReference type="ARBA" id="ARBA00022519"/>
    </source>
</evidence>
<evidence type="ECO:0000259" key="8">
    <source>
        <dbReference type="Pfam" id="PF06808"/>
    </source>
</evidence>
<protein>
    <recommendedName>
        <fullName evidence="8">TRAP C4-dicarboxylate transport system permease DctM subunit domain-containing protein</fullName>
    </recommendedName>
</protein>
<feature type="transmembrane region" description="Helical" evidence="7">
    <location>
        <begin position="12"/>
        <end position="35"/>
    </location>
</feature>
<dbReference type="AlphaFoldDB" id="X1J3C1"/>
<evidence type="ECO:0000256" key="2">
    <source>
        <dbReference type="ARBA" id="ARBA00022475"/>
    </source>
</evidence>
<organism evidence="9">
    <name type="scientific">marine sediment metagenome</name>
    <dbReference type="NCBI Taxonomy" id="412755"/>
    <lineage>
        <taxon>unclassified sequences</taxon>
        <taxon>metagenomes</taxon>
        <taxon>ecological metagenomes</taxon>
    </lineage>
</organism>
<evidence type="ECO:0000313" key="9">
    <source>
        <dbReference type="EMBL" id="GAH64288.1"/>
    </source>
</evidence>
<dbReference type="GO" id="GO:0022857">
    <property type="term" value="F:transmembrane transporter activity"/>
    <property type="evidence" value="ECO:0007669"/>
    <property type="project" value="TreeGrafter"/>
</dbReference>
<keyword evidence="6 7" id="KW-0472">Membrane</keyword>
<accession>X1J3C1</accession>
<name>X1J3C1_9ZZZZ</name>
<keyword evidence="2" id="KW-1003">Cell membrane</keyword>
<dbReference type="GO" id="GO:0005886">
    <property type="term" value="C:plasma membrane"/>
    <property type="evidence" value="ECO:0007669"/>
    <property type="project" value="UniProtKB-SubCell"/>
</dbReference>
<evidence type="ECO:0000256" key="4">
    <source>
        <dbReference type="ARBA" id="ARBA00022692"/>
    </source>
</evidence>
<keyword evidence="4 7" id="KW-0812">Transmembrane</keyword>
<reference evidence="9" key="1">
    <citation type="journal article" date="2014" name="Front. Microbiol.">
        <title>High frequency of phylogenetically diverse reductive dehalogenase-homologous genes in deep subseafloor sedimentary metagenomes.</title>
        <authorList>
            <person name="Kawai M."/>
            <person name="Futagami T."/>
            <person name="Toyoda A."/>
            <person name="Takaki Y."/>
            <person name="Nishi S."/>
            <person name="Hori S."/>
            <person name="Arai W."/>
            <person name="Tsubouchi T."/>
            <person name="Morono Y."/>
            <person name="Uchiyama I."/>
            <person name="Ito T."/>
            <person name="Fujiyama A."/>
            <person name="Inagaki F."/>
            <person name="Takami H."/>
        </authorList>
    </citation>
    <scope>NUCLEOTIDE SEQUENCE</scope>
    <source>
        <strain evidence="9">Expedition CK06-06</strain>
    </source>
</reference>
<evidence type="ECO:0000256" key="6">
    <source>
        <dbReference type="ARBA" id="ARBA00023136"/>
    </source>
</evidence>
<comment type="subcellular location">
    <subcellularLocation>
        <location evidence="1">Cell inner membrane</location>
        <topology evidence="1">Multi-pass membrane protein</topology>
    </subcellularLocation>
</comment>
<dbReference type="InterPro" id="IPR010656">
    <property type="entry name" value="DctM"/>
</dbReference>
<feature type="transmembrane region" description="Helical" evidence="7">
    <location>
        <begin position="47"/>
        <end position="64"/>
    </location>
</feature>
<keyword evidence="3" id="KW-0997">Cell inner membrane</keyword>
<dbReference type="Pfam" id="PF06808">
    <property type="entry name" value="DctM"/>
    <property type="match status" value="1"/>
</dbReference>